<dbReference type="GO" id="GO:0002189">
    <property type="term" value="C:ribose phosphate diphosphokinase complex"/>
    <property type="evidence" value="ECO:0007669"/>
    <property type="project" value="TreeGrafter"/>
</dbReference>
<feature type="domain" description="Ribose-phosphate pyrophosphokinase N-terminal" evidence="15">
    <location>
        <begin position="8"/>
        <end position="129"/>
    </location>
</feature>
<dbReference type="HAMAP" id="MF_00583_B">
    <property type="entry name" value="RibP_PPkinase_B"/>
    <property type="match status" value="1"/>
</dbReference>
<feature type="domain" description="Phosphoribosyltransferase" evidence="14">
    <location>
        <begin position="151"/>
        <end position="287"/>
    </location>
</feature>
<evidence type="ECO:0000259" key="15">
    <source>
        <dbReference type="Pfam" id="PF13793"/>
    </source>
</evidence>
<evidence type="ECO:0000256" key="7">
    <source>
        <dbReference type="ARBA" id="ARBA00022840"/>
    </source>
</evidence>
<dbReference type="Pfam" id="PF13793">
    <property type="entry name" value="Pribosyltran_N"/>
    <property type="match status" value="1"/>
</dbReference>
<feature type="binding site" evidence="12">
    <location>
        <begin position="234"/>
        <end position="238"/>
    </location>
    <ligand>
        <name>D-ribose 5-phosphate</name>
        <dbReference type="ChEBI" id="CHEBI:78346"/>
    </ligand>
</feature>
<evidence type="ECO:0000256" key="6">
    <source>
        <dbReference type="ARBA" id="ARBA00022777"/>
    </source>
</evidence>
<keyword evidence="8 12" id="KW-0460">Magnesium</keyword>
<feature type="binding site" evidence="12">
    <location>
        <begin position="46"/>
        <end position="48"/>
    </location>
    <ligand>
        <name>ATP</name>
        <dbReference type="ChEBI" id="CHEBI:30616"/>
    </ligand>
</feature>
<dbReference type="NCBIfam" id="NF002320">
    <property type="entry name" value="PRK01259.1"/>
    <property type="match status" value="1"/>
</dbReference>
<dbReference type="GO" id="GO:0005524">
    <property type="term" value="F:ATP binding"/>
    <property type="evidence" value="ECO:0007669"/>
    <property type="project" value="UniProtKB-KW"/>
</dbReference>
<feature type="active site" evidence="12">
    <location>
        <position position="204"/>
    </location>
</feature>
<dbReference type="InterPro" id="IPR000836">
    <property type="entry name" value="PRTase_dom"/>
</dbReference>
<evidence type="ECO:0000259" key="14">
    <source>
        <dbReference type="Pfam" id="PF00156"/>
    </source>
</evidence>
<comment type="function">
    <text evidence="10 12">Involved in the biosynthesis of the central metabolite phospho-alpha-D-ribosyl-1-pyrophosphate (PRPP) via the transfer of pyrophosphoryl group from ATP to 1-hydroxyl of ribose-5-phosphate (Rib-5-P).</text>
</comment>
<dbReference type="InterPro" id="IPR029099">
    <property type="entry name" value="Pribosyltran_N"/>
</dbReference>
<feature type="binding site" evidence="12">
    <location>
        <position position="181"/>
    </location>
    <ligand>
        <name>Mg(2+)</name>
        <dbReference type="ChEBI" id="CHEBI:18420"/>
    </ligand>
</feature>
<dbReference type="Proteomes" id="UP000182932">
    <property type="component" value="Unassembled WGS sequence"/>
</dbReference>
<dbReference type="InterPro" id="IPR005946">
    <property type="entry name" value="Rib-P_diPkinase"/>
</dbReference>
<comment type="subcellular location">
    <subcellularLocation>
        <location evidence="12">Cytoplasm</location>
    </subcellularLocation>
</comment>
<proteinExistence type="inferred from homology"/>
<feature type="binding site" evidence="12">
    <location>
        <begin position="105"/>
        <end position="106"/>
    </location>
    <ligand>
        <name>ATP</name>
        <dbReference type="ChEBI" id="CHEBI:30616"/>
    </ligand>
</feature>
<dbReference type="AlphaFoldDB" id="A0A975ZNT7"/>
<evidence type="ECO:0000256" key="1">
    <source>
        <dbReference type="ARBA" id="ARBA00004996"/>
    </source>
</evidence>
<evidence type="ECO:0000256" key="13">
    <source>
        <dbReference type="RuleBase" id="RU004325"/>
    </source>
</evidence>
<protein>
    <recommendedName>
        <fullName evidence="12">Ribose-phosphate pyrophosphokinase</fullName>
        <shortName evidence="12">RPPK</shortName>
        <ecNumber evidence="12">2.7.6.1</ecNumber>
    </recommendedName>
    <alternativeName>
        <fullName evidence="12">5-phospho-D-ribosyl alpha-1-diphosphate synthase</fullName>
    </alternativeName>
    <alternativeName>
        <fullName evidence="12">Phosphoribosyl diphosphate synthase</fullName>
    </alternativeName>
    <alternativeName>
        <fullName evidence="12">Phosphoribosyl pyrophosphate synthase</fullName>
        <shortName evidence="12">P-Rib-PP synthase</shortName>
        <shortName evidence="12">PRPP synthase</shortName>
        <shortName evidence="12">PRPPase</shortName>
    </alternativeName>
</protein>
<evidence type="ECO:0000256" key="8">
    <source>
        <dbReference type="ARBA" id="ARBA00022842"/>
    </source>
</evidence>
<keyword evidence="2 12" id="KW-0808">Transferase</keyword>
<keyword evidence="12" id="KW-0963">Cytoplasm</keyword>
<keyword evidence="3 12" id="KW-0479">Metal-binding</keyword>
<evidence type="ECO:0000256" key="12">
    <source>
        <dbReference type="HAMAP-Rule" id="MF_00583"/>
    </source>
</evidence>
<dbReference type="PANTHER" id="PTHR10210">
    <property type="entry name" value="RIBOSE-PHOSPHATE DIPHOSPHOKINASE FAMILY MEMBER"/>
    <property type="match status" value="1"/>
</dbReference>
<evidence type="ECO:0000256" key="4">
    <source>
        <dbReference type="ARBA" id="ARBA00022727"/>
    </source>
</evidence>
<dbReference type="GO" id="GO:0006164">
    <property type="term" value="P:purine nucleotide biosynthetic process"/>
    <property type="evidence" value="ECO:0007669"/>
    <property type="project" value="TreeGrafter"/>
</dbReference>
<dbReference type="SMART" id="SM01400">
    <property type="entry name" value="Pribosyltran_N"/>
    <property type="match status" value="1"/>
</dbReference>
<comment type="pathway">
    <text evidence="1 12">Metabolic intermediate biosynthesis; 5-phospho-alpha-D-ribose 1-diphosphate biosynthesis; 5-phospho-alpha-D-ribose 1-diphosphate from D-ribose 5-phosphate (route I): step 1/1.</text>
</comment>
<dbReference type="GO" id="GO:0009156">
    <property type="term" value="P:ribonucleoside monophosphate biosynthetic process"/>
    <property type="evidence" value="ECO:0007669"/>
    <property type="project" value="InterPro"/>
</dbReference>
<feature type="binding site" evidence="12">
    <location>
        <position position="206"/>
    </location>
    <ligand>
        <name>D-ribose 5-phosphate</name>
        <dbReference type="ChEBI" id="CHEBI:78346"/>
    </ligand>
</feature>
<dbReference type="Gene3D" id="3.40.50.2020">
    <property type="match status" value="2"/>
</dbReference>
<dbReference type="SUPFAM" id="SSF53271">
    <property type="entry name" value="PRTase-like"/>
    <property type="match status" value="1"/>
</dbReference>
<evidence type="ECO:0000256" key="3">
    <source>
        <dbReference type="ARBA" id="ARBA00022723"/>
    </source>
</evidence>
<reference evidence="16 17" key="1">
    <citation type="submission" date="2016-10" db="EMBL/GenBank/DDBJ databases">
        <authorList>
            <person name="Varghese N."/>
            <person name="Submissions S."/>
        </authorList>
    </citation>
    <scope>NUCLEOTIDE SEQUENCE [LARGE SCALE GENOMIC DNA]</scope>
    <source>
        <strain evidence="16 17">FF3</strain>
    </source>
</reference>
<keyword evidence="17" id="KW-1185">Reference proteome</keyword>
<name>A0A975ZNT7_9RHOB</name>
<comment type="caution">
    <text evidence="16">The sequence shown here is derived from an EMBL/GenBank/DDBJ whole genome shotgun (WGS) entry which is preliminary data.</text>
</comment>
<evidence type="ECO:0000256" key="2">
    <source>
        <dbReference type="ARBA" id="ARBA00022679"/>
    </source>
</evidence>
<keyword evidence="5 12" id="KW-0547">Nucleotide-binding</keyword>
<dbReference type="PANTHER" id="PTHR10210:SF41">
    <property type="entry name" value="RIBOSE-PHOSPHATE PYROPHOSPHOKINASE 1, CHLOROPLASTIC"/>
    <property type="match status" value="1"/>
</dbReference>
<evidence type="ECO:0000256" key="9">
    <source>
        <dbReference type="ARBA" id="ARBA00049535"/>
    </source>
</evidence>
<dbReference type="NCBIfam" id="TIGR01251">
    <property type="entry name" value="ribP_PPkin"/>
    <property type="match status" value="1"/>
</dbReference>
<evidence type="ECO:0000256" key="5">
    <source>
        <dbReference type="ARBA" id="ARBA00022741"/>
    </source>
</evidence>
<dbReference type="InterPro" id="IPR029057">
    <property type="entry name" value="PRTase-like"/>
</dbReference>
<dbReference type="EMBL" id="FNYY01000008">
    <property type="protein sequence ID" value="SEJ64982.1"/>
    <property type="molecule type" value="Genomic_DNA"/>
</dbReference>
<feature type="binding site" evidence="12">
    <location>
        <position position="230"/>
    </location>
    <ligand>
        <name>D-ribose 5-phosphate</name>
        <dbReference type="ChEBI" id="CHEBI:78346"/>
    </ligand>
</feature>
<dbReference type="GO" id="GO:0000287">
    <property type="term" value="F:magnesium ion binding"/>
    <property type="evidence" value="ECO:0007669"/>
    <property type="project" value="UniProtKB-UniRule"/>
</dbReference>
<dbReference type="GO" id="GO:0004749">
    <property type="term" value="F:ribose phosphate diphosphokinase activity"/>
    <property type="evidence" value="ECO:0007669"/>
    <property type="project" value="UniProtKB-UniRule"/>
</dbReference>
<sequence length="336" mass="36843">MPQLVEPKLMSGNANLPLARSIARRMSMHRGINVDLVNARVERFNDQEVYVEVYENVRGEDMFIIQPTSNPANDNLMELLIMADALKRSSAARITAVIPYFGYARQDRRSKARTPISAKLVANMIVEAGIERVLTMDLHAAQIQGFFDIPVDNLYASPVFALDIKNQFKGKLNDIMVVSPDVGGVARARELAKRINAPLSIVDKRREKAGEVAEMTVIGDVKGKKCIIVDDICDTAGTLCKAAEVLIEAGATEVHSYISHGVLSGPAVERISKSVMKSLVITDSIEATEAVKKTKNIRIVPTAPVFAQAILNIWNGTSVSSLFDHETLEPIYEGIL</sequence>
<comment type="similarity">
    <text evidence="11 12">Belongs to the ribose-phosphate pyrophosphokinase family. Class I subfamily.</text>
</comment>
<dbReference type="PROSITE" id="PS00114">
    <property type="entry name" value="PRPP_SYNTHASE"/>
    <property type="match status" value="1"/>
</dbReference>
<gene>
    <name evidence="12" type="primary">prs</name>
    <name evidence="16" type="ORF">SAMN04487940_108125</name>
</gene>
<dbReference type="FunFam" id="3.40.50.2020:FF:000001">
    <property type="entry name" value="Ribose-phosphate pyrophosphokinase"/>
    <property type="match status" value="1"/>
</dbReference>
<feature type="binding site" evidence="12">
    <location>
        <position position="139"/>
    </location>
    <ligand>
        <name>Mg(2+)</name>
        <dbReference type="ChEBI" id="CHEBI:18420"/>
    </ligand>
</feature>
<dbReference type="RefSeq" id="WP_048529401.1">
    <property type="nucleotide sequence ID" value="NZ_CATLQZ010000006.1"/>
</dbReference>
<dbReference type="GO" id="GO:0006015">
    <property type="term" value="P:5-phosphoribose 1-diphosphate biosynthetic process"/>
    <property type="evidence" value="ECO:0007669"/>
    <property type="project" value="UniProtKB-UniRule"/>
</dbReference>
<comment type="subunit">
    <text evidence="12">Homohexamer.</text>
</comment>
<dbReference type="InterPro" id="IPR037515">
    <property type="entry name" value="Rib-P_diPkinase_bac"/>
</dbReference>
<dbReference type="GO" id="GO:0016301">
    <property type="term" value="F:kinase activity"/>
    <property type="evidence" value="ECO:0007669"/>
    <property type="project" value="UniProtKB-KW"/>
</dbReference>
<evidence type="ECO:0000256" key="10">
    <source>
        <dbReference type="ARBA" id="ARBA00054914"/>
    </source>
</evidence>
<comment type="cofactor">
    <cofactor evidence="12">
        <name>Mg(2+)</name>
        <dbReference type="ChEBI" id="CHEBI:18420"/>
    </cofactor>
    <text evidence="12">Binds 2 Mg(2+) ions per subunit.</text>
</comment>
<dbReference type="Pfam" id="PF00156">
    <property type="entry name" value="Pribosyltran"/>
    <property type="match status" value="1"/>
</dbReference>
<evidence type="ECO:0000256" key="11">
    <source>
        <dbReference type="ARBA" id="ARBA00061444"/>
    </source>
</evidence>
<dbReference type="GO" id="GO:0005737">
    <property type="term" value="C:cytoplasm"/>
    <property type="evidence" value="ECO:0007669"/>
    <property type="project" value="UniProtKB-SubCell"/>
</dbReference>
<dbReference type="CDD" id="cd06223">
    <property type="entry name" value="PRTases_typeI"/>
    <property type="match status" value="1"/>
</dbReference>
<dbReference type="EC" id="2.7.6.1" evidence="12"/>
<keyword evidence="4 12" id="KW-0545">Nucleotide biosynthesis</keyword>
<comment type="catalytic activity">
    <reaction evidence="9 12 13">
        <text>D-ribose 5-phosphate + ATP = 5-phospho-alpha-D-ribose 1-diphosphate + AMP + H(+)</text>
        <dbReference type="Rhea" id="RHEA:15609"/>
        <dbReference type="ChEBI" id="CHEBI:15378"/>
        <dbReference type="ChEBI" id="CHEBI:30616"/>
        <dbReference type="ChEBI" id="CHEBI:58017"/>
        <dbReference type="ChEBI" id="CHEBI:78346"/>
        <dbReference type="ChEBI" id="CHEBI:456215"/>
        <dbReference type="EC" id="2.7.6.1"/>
    </reaction>
</comment>
<dbReference type="GeneID" id="80818794"/>
<keyword evidence="7 12" id="KW-0067">ATP-binding</keyword>
<keyword evidence="6 12" id="KW-0418">Kinase</keyword>
<organism evidence="16 17">
    <name type="scientific">Marinovum algicola</name>
    <dbReference type="NCBI Taxonomy" id="42444"/>
    <lineage>
        <taxon>Bacteria</taxon>
        <taxon>Pseudomonadati</taxon>
        <taxon>Pseudomonadota</taxon>
        <taxon>Alphaproteobacteria</taxon>
        <taxon>Rhodobacterales</taxon>
        <taxon>Roseobacteraceae</taxon>
        <taxon>Marinovum</taxon>
    </lineage>
</organism>
<accession>A0A975ZNT7</accession>
<dbReference type="InterPro" id="IPR000842">
    <property type="entry name" value="PRib_PP_synth_CS"/>
</dbReference>
<evidence type="ECO:0000313" key="17">
    <source>
        <dbReference type="Proteomes" id="UP000182932"/>
    </source>
</evidence>
<evidence type="ECO:0000313" key="16">
    <source>
        <dbReference type="EMBL" id="SEJ64982.1"/>
    </source>
</evidence>